<dbReference type="STRING" id="40571.SAMN05660733_04701"/>
<name>A0A1W2EZJ2_9PSEU</name>
<accession>A0A1W2EZJ2</accession>
<dbReference type="AlphaFoldDB" id="A0A1W2EZJ2"/>
<evidence type="ECO:0000313" key="2">
    <source>
        <dbReference type="Proteomes" id="UP000192840"/>
    </source>
</evidence>
<dbReference type="Proteomes" id="UP000192840">
    <property type="component" value="Unassembled WGS sequence"/>
</dbReference>
<gene>
    <name evidence="1" type="ORF">SAMN05660733_04701</name>
</gene>
<evidence type="ECO:0000313" key="1">
    <source>
        <dbReference type="EMBL" id="SMD14648.1"/>
    </source>
</evidence>
<organism evidence="1 2">
    <name type="scientific">Lentzea albidocapillata</name>
    <dbReference type="NCBI Taxonomy" id="40571"/>
    <lineage>
        <taxon>Bacteria</taxon>
        <taxon>Bacillati</taxon>
        <taxon>Actinomycetota</taxon>
        <taxon>Actinomycetes</taxon>
        <taxon>Pseudonocardiales</taxon>
        <taxon>Pseudonocardiaceae</taxon>
        <taxon>Lentzea</taxon>
    </lineage>
</organism>
<dbReference type="EMBL" id="FWYC01000011">
    <property type="protein sequence ID" value="SMD14648.1"/>
    <property type="molecule type" value="Genomic_DNA"/>
</dbReference>
<keyword evidence="2" id="KW-1185">Reference proteome</keyword>
<reference evidence="2" key="1">
    <citation type="submission" date="2017-04" db="EMBL/GenBank/DDBJ databases">
        <authorList>
            <person name="Varghese N."/>
            <person name="Submissions S."/>
        </authorList>
    </citation>
    <scope>NUCLEOTIDE SEQUENCE [LARGE SCALE GENOMIC DNA]</scope>
    <source>
        <strain evidence="2">DSM 44073</strain>
    </source>
</reference>
<sequence length="70" mass="7895">MASRTKNRKLKKAPEGNLAISSGEEFVGFRRRGRFAEGRRSIACRGLCQQVSTAFWPLKVYSSDYLLVAK</sequence>
<proteinExistence type="predicted"/>
<protein>
    <submittedName>
        <fullName evidence="1">Uncharacterized protein</fullName>
    </submittedName>
</protein>